<sequence>MTPIGDDPHKARSNLPPLPRQVQDYLGQKLRAQLYEMAPKPKYLGDPAIPQEFDALIEKIERREQATRSEQVARIAQQAVEEALKGLLDASRVTLSKS</sequence>
<dbReference type="Proteomes" id="UP000704176">
    <property type="component" value="Unassembled WGS sequence"/>
</dbReference>
<feature type="compositionally biased region" description="Basic and acidic residues" evidence="1">
    <location>
        <begin position="1"/>
        <end position="10"/>
    </location>
</feature>
<dbReference type="RefSeq" id="WP_224315519.1">
    <property type="nucleotide sequence ID" value="NZ_JAIRBM010000022.1"/>
</dbReference>
<accession>A0ABS7VT79</accession>
<evidence type="ECO:0000313" key="3">
    <source>
        <dbReference type="Proteomes" id="UP000704176"/>
    </source>
</evidence>
<dbReference type="EMBL" id="JAIRBM010000022">
    <property type="protein sequence ID" value="MBZ6078769.1"/>
    <property type="molecule type" value="Genomic_DNA"/>
</dbReference>
<keyword evidence="3" id="KW-1185">Reference proteome</keyword>
<evidence type="ECO:0000256" key="1">
    <source>
        <dbReference type="SAM" id="MobiDB-lite"/>
    </source>
</evidence>
<organism evidence="2 3">
    <name type="scientific">Microvirga puerhi</name>
    <dbReference type="NCBI Taxonomy" id="2876078"/>
    <lineage>
        <taxon>Bacteria</taxon>
        <taxon>Pseudomonadati</taxon>
        <taxon>Pseudomonadota</taxon>
        <taxon>Alphaproteobacteria</taxon>
        <taxon>Hyphomicrobiales</taxon>
        <taxon>Methylobacteriaceae</taxon>
        <taxon>Microvirga</taxon>
    </lineage>
</organism>
<proteinExistence type="predicted"/>
<reference evidence="2 3" key="1">
    <citation type="submission" date="2021-09" db="EMBL/GenBank/DDBJ databases">
        <title>The complete genome sequence of a new microorganism.</title>
        <authorList>
            <person name="Zi Z."/>
        </authorList>
    </citation>
    <scope>NUCLEOTIDE SEQUENCE [LARGE SCALE GENOMIC DNA]</scope>
    <source>
        <strain evidence="2 3">WGZ8</strain>
    </source>
</reference>
<gene>
    <name evidence="2" type="ORF">K9B37_21145</name>
</gene>
<name>A0ABS7VT79_9HYPH</name>
<protein>
    <submittedName>
        <fullName evidence="2">Uncharacterized protein</fullName>
    </submittedName>
</protein>
<comment type="caution">
    <text evidence="2">The sequence shown here is derived from an EMBL/GenBank/DDBJ whole genome shotgun (WGS) entry which is preliminary data.</text>
</comment>
<feature type="region of interest" description="Disordered" evidence="1">
    <location>
        <begin position="1"/>
        <end position="20"/>
    </location>
</feature>
<evidence type="ECO:0000313" key="2">
    <source>
        <dbReference type="EMBL" id="MBZ6078769.1"/>
    </source>
</evidence>